<dbReference type="KEGG" id="pex:IZT61_02190"/>
<organism evidence="1 2">
    <name type="scientific">Pedobacter endophyticus</name>
    <dbReference type="NCBI Taxonomy" id="2789740"/>
    <lineage>
        <taxon>Bacteria</taxon>
        <taxon>Pseudomonadati</taxon>
        <taxon>Bacteroidota</taxon>
        <taxon>Sphingobacteriia</taxon>
        <taxon>Sphingobacteriales</taxon>
        <taxon>Sphingobacteriaceae</taxon>
        <taxon>Pedobacter</taxon>
    </lineage>
</organism>
<proteinExistence type="predicted"/>
<gene>
    <name evidence="1" type="ORF">IZT61_02190</name>
</gene>
<keyword evidence="2" id="KW-1185">Reference proteome</keyword>
<accession>A0A7S9PZW4</accession>
<reference evidence="1 2" key="1">
    <citation type="submission" date="2020-11" db="EMBL/GenBank/DDBJ databases">
        <title>Pedobacter endophytica, an endophytic bacteria isolated form Carex pumila.</title>
        <authorList>
            <person name="Peng Y."/>
            <person name="Jiang L."/>
            <person name="Lee J."/>
        </authorList>
    </citation>
    <scope>NUCLEOTIDE SEQUENCE [LARGE SCALE GENOMIC DNA]</scope>
    <source>
        <strain evidence="1 2">JBR3-12</strain>
    </source>
</reference>
<evidence type="ECO:0000313" key="2">
    <source>
        <dbReference type="Proteomes" id="UP000594759"/>
    </source>
</evidence>
<name>A0A7S9PZW4_9SPHI</name>
<sequence>MKISFSNLKHQHTAVTFKIVLFLFCLLLSTWVVAQERNRFNTIDNKQYHLVKPGYDSNTVLQNPLNGWVMYASRNADVSYWDTTFFVPELGKKIKPIDYASACYVRTSWASLNPSENVYAWNDPNSKIAKLIKGAQNRGLPIAFRIVVDGRDQGANTPAFVYAAGAKFYLENKANPDRKTPYPQDPVFRKYYSKFIEAFAKEYNDSEKTSFIDAYGLGKWGEAHNVVYQDPGKSSDSAKTEQYKEEVLDWVTDLYTRNFTKVPLVINYHRLIGHPKSWAAANPNSRRLLEKAIHKGYSLRHDAFGMTGYYQQWEKDFAKSWNFKRPIIMEGGWIVSGTHRYWIDPSNQYREGHDEDVRKGEYEASAEAKVNMMDFRAGGETASWFTKAFPYVQKFISEGGYRLYPDEINLPVELSSGDVVNISHRWKNMGWGYCPNNIPQWNYKYKVAFALLNDRDEVVKAFVDLKSEPSNWIKNQPTKYIFNQRIQLPSGKYTWAIAIVDTTKNNRPGIKLAIKGKATPTGWNKLSQVIIK</sequence>
<dbReference type="Proteomes" id="UP000594759">
    <property type="component" value="Chromosome"/>
</dbReference>
<dbReference type="AlphaFoldDB" id="A0A7S9PZW4"/>
<evidence type="ECO:0000313" key="1">
    <source>
        <dbReference type="EMBL" id="QPH40116.1"/>
    </source>
</evidence>
<dbReference type="EMBL" id="CP064939">
    <property type="protein sequence ID" value="QPH40116.1"/>
    <property type="molecule type" value="Genomic_DNA"/>
</dbReference>
<dbReference type="InterPro" id="IPR017853">
    <property type="entry name" value="GH"/>
</dbReference>
<dbReference type="RefSeq" id="WP_196099572.1">
    <property type="nucleotide sequence ID" value="NZ_CP064939.1"/>
</dbReference>
<protein>
    <submittedName>
        <fullName evidence="1">DUF4832 domain-containing protein</fullName>
    </submittedName>
</protein>
<dbReference type="Gene3D" id="3.20.20.80">
    <property type="entry name" value="Glycosidases"/>
    <property type="match status" value="1"/>
</dbReference>
<dbReference type="SUPFAM" id="SSF51445">
    <property type="entry name" value="(Trans)glycosidases"/>
    <property type="match status" value="1"/>
</dbReference>